<dbReference type="OrthoDB" id="446290at2759"/>
<evidence type="ECO:0000256" key="2">
    <source>
        <dbReference type="ARBA" id="ARBA00004245"/>
    </source>
</evidence>
<comment type="subcellular location">
    <subcellularLocation>
        <location evidence="1">Cell projection</location>
        <location evidence="1">Cilium</location>
    </subcellularLocation>
    <subcellularLocation>
        <location evidence="2">Cytoplasm</location>
        <location evidence="2">Cytoskeleton</location>
    </subcellularLocation>
</comment>
<keyword evidence="4" id="KW-0206">Cytoskeleton</keyword>
<sequence>MTGRDGRSPKEDPLQLDRLLVERVKHYEPDDQLVAREFNRQQCMRDVAITRKIMSDHDRMDDHEPPEDFMRQLKILQQPPHERYDLPLTSAQEYGFYQATSAVTNDRRDIRFNFPKLHTEVTEIPDLFTRDKNYEKMLKHPG</sequence>
<evidence type="ECO:0000313" key="7">
    <source>
        <dbReference type="EMBL" id="GAV03434.1"/>
    </source>
</evidence>
<dbReference type="GO" id="GO:0005856">
    <property type="term" value="C:cytoskeleton"/>
    <property type="evidence" value="ECO:0007669"/>
    <property type="project" value="UniProtKB-SubCell"/>
</dbReference>
<keyword evidence="5" id="KW-0966">Cell projection</keyword>
<dbReference type="AlphaFoldDB" id="A0A1D1VWR5"/>
<dbReference type="InterPro" id="IPR029214">
    <property type="entry name" value="CFAP144"/>
</dbReference>
<name>A0A1D1VWR5_RAMVA</name>
<evidence type="ECO:0000256" key="3">
    <source>
        <dbReference type="ARBA" id="ARBA00022490"/>
    </source>
</evidence>
<dbReference type="PANTHER" id="PTHR33865:SF3">
    <property type="entry name" value="PROTEIN FAM183B"/>
    <property type="match status" value="1"/>
</dbReference>
<gene>
    <name evidence="7" type="primary">RvY_13857-1</name>
    <name evidence="7" type="synonym">RvY_13857.1</name>
    <name evidence="7" type="ORF">RvY_13857</name>
</gene>
<dbReference type="PANTHER" id="PTHR33865">
    <property type="entry name" value="PROTEIN FAM183B"/>
    <property type="match status" value="1"/>
</dbReference>
<organism evidence="7 8">
    <name type="scientific">Ramazzottius varieornatus</name>
    <name type="common">Water bear</name>
    <name type="synonym">Tardigrade</name>
    <dbReference type="NCBI Taxonomy" id="947166"/>
    <lineage>
        <taxon>Eukaryota</taxon>
        <taxon>Metazoa</taxon>
        <taxon>Ecdysozoa</taxon>
        <taxon>Tardigrada</taxon>
        <taxon>Eutardigrada</taxon>
        <taxon>Parachela</taxon>
        <taxon>Hypsibioidea</taxon>
        <taxon>Ramazzottiidae</taxon>
        <taxon>Ramazzottius</taxon>
    </lineage>
</organism>
<dbReference type="EMBL" id="BDGG01000009">
    <property type="protein sequence ID" value="GAV03434.1"/>
    <property type="molecule type" value="Genomic_DNA"/>
</dbReference>
<accession>A0A1D1VWR5</accession>
<evidence type="ECO:0000256" key="1">
    <source>
        <dbReference type="ARBA" id="ARBA00004138"/>
    </source>
</evidence>
<keyword evidence="8" id="KW-1185">Reference proteome</keyword>
<protein>
    <submittedName>
        <fullName evidence="7">Uncharacterized protein</fullName>
    </submittedName>
</protein>
<evidence type="ECO:0000256" key="6">
    <source>
        <dbReference type="ARBA" id="ARBA00034777"/>
    </source>
</evidence>
<dbReference type="GO" id="GO:0097546">
    <property type="term" value="C:ciliary base"/>
    <property type="evidence" value="ECO:0007669"/>
    <property type="project" value="TreeGrafter"/>
</dbReference>
<proteinExistence type="inferred from homology"/>
<dbReference type="Proteomes" id="UP000186922">
    <property type="component" value="Unassembled WGS sequence"/>
</dbReference>
<evidence type="ECO:0000256" key="5">
    <source>
        <dbReference type="ARBA" id="ARBA00023273"/>
    </source>
</evidence>
<keyword evidence="3" id="KW-0963">Cytoplasm</keyword>
<reference evidence="7 8" key="1">
    <citation type="journal article" date="2016" name="Nat. Commun.">
        <title>Extremotolerant tardigrade genome and improved radiotolerance of human cultured cells by tardigrade-unique protein.</title>
        <authorList>
            <person name="Hashimoto T."/>
            <person name="Horikawa D.D."/>
            <person name="Saito Y."/>
            <person name="Kuwahara H."/>
            <person name="Kozuka-Hata H."/>
            <person name="Shin-I T."/>
            <person name="Minakuchi Y."/>
            <person name="Ohishi K."/>
            <person name="Motoyama A."/>
            <person name="Aizu T."/>
            <person name="Enomoto A."/>
            <person name="Kondo K."/>
            <person name="Tanaka S."/>
            <person name="Hara Y."/>
            <person name="Koshikawa S."/>
            <person name="Sagara H."/>
            <person name="Miura T."/>
            <person name="Yokobori S."/>
            <person name="Miyagawa K."/>
            <person name="Suzuki Y."/>
            <person name="Kubo T."/>
            <person name="Oyama M."/>
            <person name="Kohara Y."/>
            <person name="Fujiyama A."/>
            <person name="Arakawa K."/>
            <person name="Katayama T."/>
            <person name="Toyoda A."/>
            <person name="Kunieda T."/>
        </authorList>
    </citation>
    <scope>NUCLEOTIDE SEQUENCE [LARGE SCALE GENOMIC DNA]</scope>
    <source>
        <strain evidence="7 8">YOKOZUNA-1</strain>
    </source>
</reference>
<evidence type="ECO:0000313" key="8">
    <source>
        <dbReference type="Proteomes" id="UP000186922"/>
    </source>
</evidence>
<evidence type="ECO:0000256" key="4">
    <source>
        <dbReference type="ARBA" id="ARBA00023212"/>
    </source>
</evidence>
<dbReference type="Pfam" id="PF14886">
    <property type="entry name" value="FAM183"/>
    <property type="match status" value="1"/>
</dbReference>
<comment type="similarity">
    <text evidence="6">Belongs to the CFAP144 family.</text>
</comment>
<comment type="caution">
    <text evidence="7">The sequence shown here is derived from an EMBL/GenBank/DDBJ whole genome shotgun (WGS) entry which is preliminary data.</text>
</comment>